<evidence type="ECO:0000313" key="3">
    <source>
        <dbReference type="Proteomes" id="UP000699042"/>
    </source>
</evidence>
<protein>
    <submittedName>
        <fullName evidence="2">Uncharacterized protein</fullName>
    </submittedName>
</protein>
<feature type="region of interest" description="Disordered" evidence="1">
    <location>
        <begin position="38"/>
        <end position="58"/>
    </location>
</feature>
<keyword evidence="3" id="KW-1185">Reference proteome</keyword>
<proteinExistence type="predicted"/>
<evidence type="ECO:0000313" key="2">
    <source>
        <dbReference type="EMBL" id="KAG7050787.1"/>
    </source>
</evidence>
<reference evidence="2" key="1">
    <citation type="submission" date="2021-05" db="EMBL/GenBank/DDBJ databases">
        <title>Comparative genomics of three Colletotrichum scovillei strains and genetic complementation revealed genes involved fungal growth and virulence on chili pepper.</title>
        <authorList>
            <person name="Hsieh D.-K."/>
            <person name="Chuang S.-C."/>
            <person name="Chen C.-Y."/>
            <person name="Chao Y.-T."/>
            <person name="Lu M.-Y.J."/>
            <person name="Lee M.-H."/>
            <person name="Shih M.-C."/>
        </authorList>
    </citation>
    <scope>NUCLEOTIDE SEQUENCE</scope>
    <source>
        <strain evidence="2">Coll-153</strain>
    </source>
</reference>
<sequence length="58" mass="6599">MRRPQIARPPSHSCRNTLYCGSLGLCRVTEAKPNYTSISSFSQSTEPYQHEHPKAELH</sequence>
<name>A0A9P7R5W5_9PEZI</name>
<organism evidence="2 3">
    <name type="scientific">Colletotrichum scovillei</name>
    <dbReference type="NCBI Taxonomy" id="1209932"/>
    <lineage>
        <taxon>Eukaryota</taxon>
        <taxon>Fungi</taxon>
        <taxon>Dikarya</taxon>
        <taxon>Ascomycota</taxon>
        <taxon>Pezizomycotina</taxon>
        <taxon>Sordariomycetes</taxon>
        <taxon>Hypocreomycetidae</taxon>
        <taxon>Glomerellales</taxon>
        <taxon>Glomerellaceae</taxon>
        <taxon>Colletotrichum</taxon>
        <taxon>Colletotrichum acutatum species complex</taxon>
    </lineage>
</organism>
<feature type="compositionally biased region" description="Basic and acidic residues" evidence="1">
    <location>
        <begin position="48"/>
        <end position="58"/>
    </location>
</feature>
<dbReference type="EMBL" id="JAESDN010000005">
    <property type="protein sequence ID" value="KAG7050787.1"/>
    <property type="molecule type" value="Genomic_DNA"/>
</dbReference>
<dbReference type="AlphaFoldDB" id="A0A9P7R5W5"/>
<accession>A0A9P7R5W5</accession>
<feature type="compositionally biased region" description="Polar residues" evidence="1">
    <location>
        <begin position="38"/>
        <end position="47"/>
    </location>
</feature>
<dbReference type="Proteomes" id="UP000699042">
    <property type="component" value="Unassembled WGS sequence"/>
</dbReference>
<evidence type="ECO:0000256" key="1">
    <source>
        <dbReference type="SAM" id="MobiDB-lite"/>
    </source>
</evidence>
<feature type="non-terminal residue" evidence="2">
    <location>
        <position position="1"/>
    </location>
</feature>
<gene>
    <name evidence="2" type="ORF">JMJ77_013527</name>
</gene>
<comment type="caution">
    <text evidence="2">The sequence shown here is derived from an EMBL/GenBank/DDBJ whole genome shotgun (WGS) entry which is preliminary data.</text>
</comment>